<dbReference type="SMART" id="SM00421">
    <property type="entry name" value="HTH_LUXR"/>
    <property type="match status" value="1"/>
</dbReference>
<keyword evidence="1" id="KW-0805">Transcription regulation</keyword>
<evidence type="ECO:0000256" key="3">
    <source>
        <dbReference type="ARBA" id="ARBA00023163"/>
    </source>
</evidence>
<feature type="domain" description="HTH luxR-type" evidence="4">
    <location>
        <begin position="153"/>
        <end position="218"/>
    </location>
</feature>
<dbReference type="Proteomes" id="UP000441336">
    <property type="component" value="Unassembled WGS sequence"/>
</dbReference>
<dbReference type="SUPFAM" id="SSF46894">
    <property type="entry name" value="C-terminal effector domain of the bipartite response regulators"/>
    <property type="match status" value="1"/>
</dbReference>
<reference evidence="5 6" key="1">
    <citation type="submission" date="2019-12" db="EMBL/GenBank/DDBJ databases">
        <title>Hymenobacter sp. HMF4947 Genome sequencing and assembly.</title>
        <authorList>
            <person name="Kang H."/>
            <person name="Cha I."/>
            <person name="Kim H."/>
            <person name="Joh K."/>
        </authorList>
    </citation>
    <scope>NUCLEOTIDE SEQUENCE [LARGE SCALE GENOMIC DNA]</scope>
    <source>
        <strain evidence="5 6">HMF4947</strain>
    </source>
</reference>
<evidence type="ECO:0000256" key="1">
    <source>
        <dbReference type="ARBA" id="ARBA00023015"/>
    </source>
</evidence>
<name>A0A7K1TIA3_9BACT</name>
<sequence length="220" mass="25198">MEQRIQMRIAQIAAAADFFPGVVIVHDLRTMGVAYMSQRGLRMLGTTLAELQALGSDYNLKYFNPSDAEEYIPKLLGMLERNEEDEIVSFFQQVRTADSPDWVWHLSTVRVLLRDDQQRPLLSITFASPINLLSHVTPKVARLLEENAFLRKNQLLFAQLTRRERQVLQLLALGKSSGTIAKELFISTNTVITHRRNINAKLHPETQQELARYAYAFDLV</sequence>
<dbReference type="GO" id="GO:0006355">
    <property type="term" value="P:regulation of DNA-templated transcription"/>
    <property type="evidence" value="ECO:0007669"/>
    <property type="project" value="InterPro"/>
</dbReference>
<dbReference type="Pfam" id="PF00196">
    <property type="entry name" value="GerE"/>
    <property type="match status" value="1"/>
</dbReference>
<dbReference type="PANTHER" id="PTHR44688">
    <property type="entry name" value="DNA-BINDING TRANSCRIPTIONAL ACTIVATOR DEVR_DOSR"/>
    <property type="match status" value="1"/>
</dbReference>
<dbReference type="Gene3D" id="1.10.10.10">
    <property type="entry name" value="Winged helix-like DNA-binding domain superfamily/Winged helix DNA-binding domain"/>
    <property type="match status" value="1"/>
</dbReference>
<evidence type="ECO:0000313" key="6">
    <source>
        <dbReference type="Proteomes" id="UP000441336"/>
    </source>
</evidence>
<dbReference type="PANTHER" id="PTHR44688:SF16">
    <property type="entry name" value="DNA-BINDING TRANSCRIPTIONAL ACTIVATOR DEVR_DOSR"/>
    <property type="match status" value="1"/>
</dbReference>
<accession>A0A7K1TIA3</accession>
<dbReference type="EMBL" id="WQKZ01000004">
    <property type="protein sequence ID" value="MVN78149.1"/>
    <property type="molecule type" value="Genomic_DNA"/>
</dbReference>
<dbReference type="InterPro" id="IPR035965">
    <property type="entry name" value="PAS-like_dom_sf"/>
</dbReference>
<dbReference type="RefSeq" id="WP_157567946.1">
    <property type="nucleotide sequence ID" value="NZ_WQKZ01000004.1"/>
</dbReference>
<dbReference type="PROSITE" id="PS00622">
    <property type="entry name" value="HTH_LUXR_1"/>
    <property type="match status" value="1"/>
</dbReference>
<dbReference type="InterPro" id="IPR000792">
    <property type="entry name" value="Tscrpt_reg_LuxR_C"/>
</dbReference>
<dbReference type="InterPro" id="IPR036388">
    <property type="entry name" value="WH-like_DNA-bd_sf"/>
</dbReference>
<evidence type="ECO:0000313" key="5">
    <source>
        <dbReference type="EMBL" id="MVN78149.1"/>
    </source>
</evidence>
<dbReference type="CDD" id="cd06170">
    <property type="entry name" value="LuxR_C_like"/>
    <property type="match status" value="1"/>
</dbReference>
<gene>
    <name evidence="5" type="ORF">GO988_17610</name>
</gene>
<dbReference type="PRINTS" id="PR00038">
    <property type="entry name" value="HTHLUXR"/>
</dbReference>
<dbReference type="GO" id="GO:0003677">
    <property type="term" value="F:DNA binding"/>
    <property type="evidence" value="ECO:0007669"/>
    <property type="project" value="UniProtKB-KW"/>
</dbReference>
<proteinExistence type="predicted"/>
<organism evidence="5 6">
    <name type="scientific">Hymenobacter ginkgonis</name>
    <dbReference type="NCBI Taxonomy" id="2682976"/>
    <lineage>
        <taxon>Bacteria</taxon>
        <taxon>Pseudomonadati</taxon>
        <taxon>Bacteroidota</taxon>
        <taxon>Cytophagia</taxon>
        <taxon>Cytophagales</taxon>
        <taxon>Hymenobacteraceae</taxon>
        <taxon>Hymenobacter</taxon>
    </lineage>
</organism>
<dbReference type="SUPFAM" id="SSF55785">
    <property type="entry name" value="PYP-like sensor domain (PAS domain)"/>
    <property type="match status" value="1"/>
</dbReference>
<keyword evidence="3" id="KW-0804">Transcription</keyword>
<dbReference type="InterPro" id="IPR016032">
    <property type="entry name" value="Sig_transdc_resp-reg_C-effctor"/>
</dbReference>
<evidence type="ECO:0000259" key="4">
    <source>
        <dbReference type="PROSITE" id="PS50043"/>
    </source>
</evidence>
<protein>
    <submittedName>
        <fullName evidence="5">LuxR family transcriptional regulator</fullName>
    </submittedName>
</protein>
<dbReference type="AlphaFoldDB" id="A0A7K1TIA3"/>
<keyword evidence="2" id="KW-0238">DNA-binding</keyword>
<dbReference type="Gene3D" id="3.30.450.20">
    <property type="entry name" value="PAS domain"/>
    <property type="match status" value="1"/>
</dbReference>
<evidence type="ECO:0000256" key="2">
    <source>
        <dbReference type="ARBA" id="ARBA00023125"/>
    </source>
</evidence>
<keyword evidence="6" id="KW-1185">Reference proteome</keyword>
<dbReference type="PROSITE" id="PS50043">
    <property type="entry name" value="HTH_LUXR_2"/>
    <property type="match status" value="1"/>
</dbReference>
<comment type="caution">
    <text evidence="5">The sequence shown here is derived from an EMBL/GenBank/DDBJ whole genome shotgun (WGS) entry which is preliminary data.</text>
</comment>